<dbReference type="Proteomes" id="UP001293718">
    <property type="component" value="Unassembled WGS sequence"/>
</dbReference>
<name>A0ABU5IKR4_9BURK</name>
<feature type="transmembrane region" description="Helical" evidence="1">
    <location>
        <begin position="58"/>
        <end position="78"/>
    </location>
</feature>
<comment type="caution">
    <text evidence="2">The sequence shown here is derived from an EMBL/GenBank/DDBJ whole genome shotgun (WGS) entry which is preliminary data.</text>
</comment>
<proteinExistence type="predicted"/>
<gene>
    <name evidence="2" type="ORF">SM757_23110</name>
</gene>
<evidence type="ECO:0000313" key="3">
    <source>
        <dbReference type="Proteomes" id="UP001293718"/>
    </source>
</evidence>
<sequence>MAVYAGMAQLQPRWMALVLLTLALARAAVARGGPWLAAGAGAALLAAAAWWGNAWLPLKLYPVLVNAALLLVFGASLLRGPSLVERLARLREPDLPPAGVAYTRRVTQAWCGFFVVNGSIALSTALWGSDAAWALYNGLLAYGLMGLFFGVEWLLRQRLKARLRHAGGAHG</sequence>
<evidence type="ECO:0000313" key="2">
    <source>
        <dbReference type="EMBL" id="MDZ5459474.1"/>
    </source>
</evidence>
<keyword evidence="1" id="KW-1133">Transmembrane helix</keyword>
<keyword evidence="1" id="KW-0812">Transmembrane</keyword>
<feature type="transmembrane region" description="Helical" evidence="1">
    <location>
        <begin position="109"/>
        <end position="127"/>
    </location>
</feature>
<accession>A0ABU5IKR4</accession>
<dbReference type="EMBL" id="JAXOJX010000044">
    <property type="protein sequence ID" value="MDZ5459474.1"/>
    <property type="molecule type" value="Genomic_DNA"/>
</dbReference>
<feature type="transmembrane region" description="Helical" evidence="1">
    <location>
        <begin position="133"/>
        <end position="155"/>
    </location>
</feature>
<evidence type="ECO:0000256" key="1">
    <source>
        <dbReference type="SAM" id="Phobius"/>
    </source>
</evidence>
<evidence type="ECO:0008006" key="4">
    <source>
        <dbReference type="Google" id="ProtNLM"/>
    </source>
</evidence>
<reference evidence="2 3" key="1">
    <citation type="submission" date="2023-11" db="EMBL/GenBank/DDBJ databases">
        <title>Draft genome of Azohydromonas lata strain H1 (DSM1123), a polyhydroxyalkanoate producer.</title>
        <authorList>
            <person name="Traversa D."/>
            <person name="D'Addabbo P."/>
            <person name="Pazzani C."/>
            <person name="Manzari C."/>
            <person name="Chiara M."/>
            <person name="Scrascia M."/>
        </authorList>
    </citation>
    <scope>NUCLEOTIDE SEQUENCE [LARGE SCALE GENOMIC DNA]</scope>
    <source>
        <strain evidence="2 3">H1</strain>
    </source>
</reference>
<organism evidence="2 3">
    <name type="scientific">Azohydromonas lata</name>
    <dbReference type="NCBI Taxonomy" id="45677"/>
    <lineage>
        <taxon>Bacteria</taxon>
        <taxon>Pseudomonadati</taxon>
        <taxon>Pseudomonadota</taxon>
        <taxon>Betaproteobacteria</taxon>
        <taxon>Burkholderiales</taxon>
        <taxon>Sphaerotilaceae</taxon>
        <taxon>Azohydromonas</taxon>
    </lineage>
</organism>
<keyword evidence="3" id="KW-1185">Reference proteome</keyword>
<protein>
    <recommendedName>
        <fullName evidence="4">DNA gyrase subunit B</fullName>
    </recommendedName>
</protein>
<keyword evidence="1" id="KW-0472">Membrane</keyword>